<gene>
    <name evidence="3" type="ORF">HERI1096_LOCUS8472</name>
</gene>
<feature type="transmembrane region" description="Helical" evidence="2">
    <location>
        <begin position="16"/>
        <end position="38"/>
    </location>
</feature>
<feature type="region of interest" description="Disordered" evidence="1">
    <location>
        <begin position="361"/>
        <end position="381"/>
    </location>
</feature>
<dbReference type="AlphaFoldDB" id="A0A7S3AMG4"/>
<keyword evidence="2" id="KW-0472">Membrane</keyword>
<evidence type="ECO:0000256" key="1">
    <source>
        <dbReference type="SAM" id="MobiDB-lite"/>
    </source>
</evidence>
<protein>
    <submittedName>
        <fullName evidence="3">Uncharacterized protein</fullName>
    </submittedName>
</protein>
<accession>A0A7S3AMG4</accession>
<feature type="transmembrane region" description="Helical" evidence="2">
    <location>
        <begin position="118"/>
        <end position="142"/>
    </location>
</feature>
<feature type="transmembrane region" description="Helical" evidence="2">
    <location>
        <begin position="208"/>
        <end position="228"/>
    </location>
</feature>
<proteinExistence type="predicted"/>
<feature type="transmembrane region" description="Helical" evidence="2">
    <location>
        <begin position="297"/>
        <end position="316"/>
    </location>
</feature>
<feature type="compositionally biased region" description="Basic and acidic residues" evidence="1">
    <location>
        <begin position="365"/>
        <end position="374"/>
    </location>
</feature>
<feature type="transmembrane region" description="Helical" evidence="2">
    <location>
        <begin position="328"/>
        <end position="351"/>
    </location>
</feature>
<keyword evidence="2" id="KW-0812">Transmembrane</keyword>
<feature type="transmembrane region" description="Helical" evidence="2">
    <location>
        <begin position="265"/>
        <end position="288"/>
    </location>
</feature>
<keyword evidence="2" id="KW-1133">Transmembrane helix</keyword>
<evidence type="ECO:0000256" key="2">
    <source>
        <dbReference type="SAM" id="Phobius"/>
    </source>
</evidence>
<name>A0A7S3AMG4_9EUKA</name>
<organism evidence="3">
    <name type="scientific">Haptolina ericina</name>
    <dbReference type="NCBI Taxonomy" id="156174"/>
    <lineage>
        <taxon>Eukaryota</taxon>
        <taxon>Haptista</taxon>
        <taxon>Haptophyta</taxon>
        <taxon>Prymnesiophyceae</taxon>
        <taxon>Prymnesiales</taxon>
        <taxon>Prymnesiaceae</taxon>
        <taxon>Haptolina</taxon>
    </lineage>
</organism>
<feature type="transmembrane region" description="Helical" evidence="2">
    <location>
        <begin position="164"/>
        <end position="187"/>
    </location>
</feature>
<reference evidence="3" key="1">
    <citation type="submission" date="2021-01" db="EMBL/GenBank/DDBJ databases">
        <authorList>
            <person name="Corre E."/>
            <person name="Pelletier E."/>
            <person name="Niang G."/>
            <person name="Scheremetjew M."/>
            <person name="Finn R."/>
            <person name="Kale V."/>
            <person name="Holt S."/>
            <person name="Cochrane G."/>
            <person name="Meng A."/>
            <person name="Brown T."/>
            <person name="Cohen L."/>
        </authorList>
    </citation>
    <scope>NUCLEOTIDE SEQUENCE</scope>
    <source>
        <strain evidence="3">CCMP281</strain>
    </source>
</reference>
<sequence length="381" mass="41980">MNIDQADLEKLNGVPLMVSFIGVFVNILLLASISNFAWIEGTAMVDGQPFQVHLSLGAAIFGPPSDPTRDNSYFCDDGHACSLKKLCAKEAAADAFDNGLLKDTTPDMWCAAESAGSLVGGLLGFGFIPALAATFFTFLFAAKDTSSLGPLYSTLEKVGLVGDVFKYIVTGCWAVLWVFMFLAMAVFAASVPDTLGWGAVHPEASFGLLRFSLMLISIFGAMLASHLFELWLPDQVAEAWAEFSDTKFPSWKKALYYELMLQMTLYFFLTIYMVDWSLLLVIIAGYYLDAKVKNFKIMYIVLVSISIVFDIFRFAALPDFANMTPGESFGNTLWTFIFLLKPLIVGTIFMYEKEGLDAEGGESYAKMEDPSRGDDNDEIAE</sequence>
<evidence type="ECO:0000313" key="3">
    <source>
        <dbReference type="EMBL" id="CAE0107813.1"/>
    </source>
</evidence>
<dbReference type="EMBL" id="HBHX01015128">
    <property type="protein sequence ID" value="CAE0107813.1"/>
    <property type="molecule type" value="Transcribed_RNA"/>
</dbReference>